<sequence>MNTKLTNWRVISFIGPDAQKFLQGQIPANLETLPEQTATYTSVSLPTGKVIGTIRLYKFNLEQFLILVYGLENAQRLEKHFKKFAIFSKLEIKLQDQLGVYVSNDPSDTATIETFDNNEYKEITPYNLQFIIANAQASEEQIKAKFAVQSQLLTNAQALALTSLQGFVYDLKEADQDRYLPQALGIDQMEQAVSYRKGCYQGQEGIARAKFRGANNQLHAIFSFTGSAPSEQAILQAHISESASKATGNILAFHNLENLNIQENNIIVDTVLSAKLSPSEYSYSLNDNGTIIPLTLVKLYSLE</sequence>
<name>A0A3A1Y4U4_9GAMM</name>
<dbReference type="Gene3D" id="2.40.30.160">
    <property type="match status" value="1"/>
</dbReference>
<dbReference type="GO" id="GO:0016226">
    <property type="term" value="P:iron-sulfur cluster assembly"/>
    <property type="evidence" value="ECO:0007669"/>
    <property type="project" value="TreeGrafter"/>
</dbReference>
<dbReference type="PANTHER" id="PTHR22602">
    <property type="entry name" value="TRANSFERASE CAF17, MITOCHONDRIAL-RELATED"/>
    <property type="match status" value="1"/>
</dbReference>
<comment type="caution">
    <text evidence="1">The sequence shown here is derived from an EMBL/GenBank/DDBJ whole genome shotgun (WGS) entry which is preliminary data.</text>
</comment>
<evidence type="ECO:0000313" key="1">
    <source>
        <dbReference type="EMBL" id="RIY32595.1"/>
    </source>
</evidence>
<reference evidence="1 2" key="1">
    <citation type="submission" date="2017-08" db="EMBL/GenBank/DDBJ databases">
        <title>Reclassification of Bisgaard taxon 37 and 44.</title>
        <authorList>
            <person name="Christensen H."/>
        </authorList>
    </citation>
    <scope>NUCLEOTIDE SEQUENCE [LARGE SCALE GENOMIC DNA]</scope>
    <source>
        <strain evidence="1 2">B96_4</strain>
    </source>
</reference>
<evidence type="ECO:0000313" key="2">
    <source>
        <dbReference type="Proteomes" id="UP000266258"/>
    </source>
</evidence>
<dbReference type="InterPro" id="IPR017703">
    <property type="entry name" value="YgfZ/GCV_T_CS"/>
</dbReference>
<dbReference type="AlphaFoldDB" id="A0A3A1Y4U4"/>
<proteinExistence type="predicted"/>
<dbReference type="RefSeq" id="WP_119497036.1">
    <property type="nucleotide sequence ID" value="NZ_NRJH01000032.1"/>
</dbReference>
<gene>
    <name evidence="1" type="ORF">CJP74_04250</name>
</gene>
<keyword evidence="2" id="KW-1185">Reference proteome</keyword>
<accession>A0A3A1Y4U4</accession>
<dbReference type="SUPFAM" id="SSF103025">
    <property type="entry name" value="Folate-binding domain"/>
    <property type="match status" value="1"/>
</dbReference>
<dbReference type="InterPro" id="IPR045179">
    <property type="entry name" value="YgfZ/GcvT"/>
</dbReference>
<dbReference type="NCBIfam" id="TIGR03317">
    <property type="entry name" value="ygfZ_signature"/>
    <property type="match status" value="1"/>
</dbReference>
<organism evidence="1 2">
    <name type="scientific">Psittacicella melopsittaci</name>
    <dbReference type="NCBI Taxonomy" id="2028576"/>
    <lineage>
        <taxon>Bacteria</taxon>
        <taxon>Pseudomonadati</taxon>
        <taxon>Pseudomonadota</taxon>
        <taxon>Gammaproteobacteria</taxon>
        <taxon>Pasteurellales</taxon>
        <taxon>Psittacicellaceae</taxon>
        <taxon>Psittacicella</taxon>
    </lineage>
</organism>
<dbReference type="Proteomes" id="UP000266258">
    <property type="component" value="Unassembled WGS sequence"/>
</dbReference>
<dbReference type="EMBL" id="NRJH01000032">
    <property type="protein sequence ID" value="RIY32595.1"/>
    <property type="molecule type" value="Genomic_DNA"/>
</dbReference>
<protein>
    <submittedName>
        <fullName evidence="1">Uncharacterized protein</fullName>
    </submittedName>
</protein>
<dbReference type="Gene3D" id="3.30.70.1400">
    <property type="entry name" value="Aminomethyltransferase beta-barrel domains"/>
    <property type="match status" value="1"/>
</dbReference>
<dbReference type="PANTHER" id="PTHR22602:SF0">
    <property type="entry name" value="TRANSFERASE CAF17, MITOCHONDRIAL-RELATED"/>
    <property type="match status" value="1"/>
</dbReference>
<dbReference type="OrthoDB" id="9796287at2"/>